<dbReference type="Gene3D" id="3.90.1140.10">
    <property type="entry name" value="Cyclic phosphodiesterase"/>
    <property type="match status" value="1"/>
</dbReference>
<evidence type="ECO:0000313" key="1">
    <source>
        <dbReference type="EMBL" id="MBB3113353.1"/>
    </source>
</evidence>
<protein>
    <recommendedName>
        <fullName evidence="3">DUF1868 domain-containing protein</fullName>
    </recommendedName>
</protein>
<dbReference type="RefSeq" id="WP_183603441.1">
    <property type="nucleotide sequence ID" value="NZ_JACHXK010000018.1"/>
</dbReference>
<keyword evidence="2" id="KW-1185">Reference proteome</keyword>
<name>A0A7W5FQJ5_9BACL</name>
<gene>
    <name evidence="1" type="ORF">FHS18_005465</name>
</gene>
<dbReference type="Proteomes" id="UP000570361">
    <property type="component" value="Unassembled WGS sequence"/>
</dbReference>
<dbReference type="EMBL" id="JACHXK010000018">
    <property type="protein sequence ID" value="MBB3113353.1"/>
    <property type="molecule type" value="Genomic_DNA"/>
</dbReference>
<proteinExistence type="predicted"/>
<accession>A0A7W5FQJ5</accession>
<evidence type="ECO:0000313" key="2">
    <source>
        <dbReference type="Proteomes" id="UP000570361"/>
    </source>
</evidence>
<sequence>MNDLTHVTSDYETYVSFLEQKRIRDMSQRPEEWVISNSLPKKITKDGQMNHFRGSTSVIRLSLPDREACQAAQTRLLRELGSRLVPLLPETFHLTIHCFSNENNTPGGVQAVLADVDKREGEIAAAFRLIAEQYGGQSIRMRSLGASTNGKDVASVKYAPASERDYTILMDLYNRMNKLFPENGDYVPHVSLAYFKLEKLSKEEIDNLYATLEQIHEELPLDIELDIDRFVYQHHEHMNDFRDIFSIRELR</sequence>
<evidence type="ECO:0008006" key="3">
    <source>
        <dbReference type="Google" id="ProtNLM"/>
    </source>
</evidence>
<dbReference type="AlphaFoldDB" id="A0A7W5FQJ5"/>
<dbReference type="SUPFAM" id="SSF55144">
    <property type="entry name" value="LigT-like"/>
    <property type="match status" value="1"/>
</dbReference>
<reference evidence="1 2" key="1">
    <citation type="submission" date="2020-08" db="EMBL/GenBank/DDBJ databases">
        <title>Genomic Encyclopedia of Type Strains, Phase III (KMG-III): the genomes of soil and plant-associated and newly described type strains.</title>
        <authorList>
            <person name="Whitman W."/>
        </authorList>
    </citation>
    <scope>NUCLEOTIDE SEQUENCE [LARGE SCALE GENOMIC DNA]</scope>
    <source>
        <strain evidence="1 2">CECT 5862</strain>
    </source>
</reference>
<dbReference type="InterPro" id="IPR009097">
    <property type="entry name" value="Cyclic_Pdiesterase"/>
</dbReference>
<comment type="caution">
    <text evidence="1">The sequence shown here is derived from an EMBL/GenBank/DDBJ whole genome shotgun (WGS) entry which is preliminary data.</text>
</comment>
<organism evidence="1 2">
    <name type="scientific">Paenibacillus phyllosphaerae</name>
    <dbReference type="NCBI Taxonomy" id="274593"/>
    <lineage>
        <taxon>Bacteria</taxon>
        <taxon>Bacillati</taxon>
        <taxon>Bacillota</taxon>
        <taxon>Bacilli</taxon>
        <taxon>Bacillales</taxon>
        <taxon>Paenibacillaceae</taxon>
        <taxon>Paenibacillus</taxon>
    </lineage>
</organism>